<reference evidence="2 3" key="1">
    <citation type="submission" date="2020-07" db="EMBL/GenBank/DDBJ databases">
        <title>Sequencing the genomes of 1000 actinobacteria strains.</title>
        <authorList>
            <person name="Klenk H.-P."/>
        </authorList>
    </citation>
    <scope>NUCLEOTIDE SEQUENCE [LARGE SCALE GENOMIC DNA]</scope>
    <source>
        <strain evidence="2 3">DSM 45975</strain>
    </source>
</reference>
<keyword evidence="1" id="KW-1133">Transmembrane helix</keyword>
<dbReference type="Proteomes" id="UP000569329">
    <property type="component" value="Unassembled WGS sequence"/>
</dbReference>
<dbReference type="AlphaFoldDB" id="A0A839DLF4"/>
<proteinExistence type="predicted"/>
<feature type="transmembrane region" description="Helical" evidence="1">
    <location>
        <begin position="113"/>
        <end position="132"/>
    </location>
</feature>
<feature type="transmembrane region" description="Helical" evidence="1">
    <location>
        <begin position="38"/>
        <end position="57"/>
    </location>
</feature>
<organism evidence="2 3">
    <name type="scientific">Halosaccharopolyspora lacisalsi</name>
    <dbReference type="NCBI Taxonomy" id="1000566"/>
    <lineage>
        <taxon>Bacteria</taxon>
        <taxon>Bacillati</taxon>
        <taxon>Actinomycetota</taxon>
        <taxon>Actinomycetes</taxon>
        <taxon>Pseudonocardiales</taxon>
        <taxon>Pseudonocardiaceae</taxon>
        <taxon>Halosaccharopolyspora</taxon>
    </lineage>
</organism>
<name>A0A839DLF4_9PSEU</name>
<keyword evidence="1" id="KW-0812">Transmembrane</keyword>
<comment type="caution">
    <text evidence="2">The sequence shown here is derived from an EMBL/GenBank/DDBJ whole genome shotgun (WGS) entry which is preliminary data.</text>
</comment>
<keyword evidence="1" id="KW-0472">Membrane</keyword>
<protein>
    <submittedName>
        <fullName evidence="2">Uncharacterized protein</fullName>
    </submittedName>
</protein>
<gene>
    <name evidence="2" type="ORF">FHX42_000111</name>
</gene>
<dbReference type="EMBL" id="JACGWZ010000001">
    <property type="protein sequence ID" value="MBA8822782.1"/>
    <property type="molecule type" value="Genomic_DNA"/>
</dbReference>
<feature type="transmembrane region" description="Helical" evidence="1">
    <location>
        <begin position="188"/>
        <end position="208"/>
    </location>
</feature>
<feature type="transmembrane region" description="Helical" evidence="1">
    <location>
        <begin position="69"/>
        <end position="92"/>
    </location>
</feature>
<dbReference type="RefSeq" id="WP_182542130.1">
    <property type="nucleotide sequence ID" value="NZ_JACGWZ010000001.1"/>
</dbReference>
<feature type="transmembrane region" description="Helical" evidence="1">
    <location>
        <begin position="138"/>
        <end position="156"/>
    </location>
</feature>
<sequence length="216" mass="22801">MNEDRPDTTGETPSPAEMLAVAEHQQERTRNGLDIRPGLLFGAWGTAWLLGFGELFLTIGPAGAVVIPLWGALALFFACLAGAGTITAVTLIRVSQGLRGPSQRAGAMYGWSWTIAFGCLAVLITAVGRLGIDFEVYALLWSAGSGLLVGLLFLGGGALSNDWWQYCVGLWILLINAVGAFAGIPGHYLVMSLAGGGGFLLVALVLALRNAKRERR</sequence>
<keyword evidence="3" id="KW-1185">Reference proteome</keyword>
<evidence type="ECO:0000313" key="3">
    <source>
        <dbReference type="Proteomes" id="UP000569329"/>
    </source>
</evidence>
<evidence type="ECO:0000256" key="1">
    <source>
        <dbReference type="SAM" id="Phobius"/>
    </source>
</evidence>
<accession>A0A839DLF4</accession>
<evidence type="ECO:0000313" key="2">
    <source>
        <dbReference type="EMBL" id="MBA8822782.1"/>
    </source>
</evidence>
<feature type="transmembrane region" description="Helical" evidence="1">
    <location>
        <begin position="163"/>
        <end position="182"/>
    </location>
</feature>